<dbReference type="HOGENOM" id="CLU_3243250_0_0_1"/>
<protein>
    <submittedName>
        <fullName evidence="1">AlNc14C1576G12999 protein</fullName>
    </submittedName>
</protein>
<name>F0X2S3_9STRA</name>
<dbReference type="AlphaFoldDB" id="F0X2S3"/>
<reference evidence="1" key="1">
    <citation type="journal article" date="2011" name="PLoS Biol.">
        <title>Gene gain and loss during evolution of obligate parasitism in the white rust pathogen of Arabidopsis thaliana.</title>
        <authorList>
            <person name="Kemen E."/>
            <person name="Gardiner A."/>
            <person name="Schultz-Larsen T."/>
            <person name="Kemen A.C."/>
            <person name="Balmuth A.L."/>
            <person name="Robert-Seilaniantz A."/>
            <person name="Bailey K."/>
            <person name="Holub E."/>
            <person name="Studholme D.J."/>
            <person name="Maclean D."/>
            <person name="Jones J.D."/>
        </authorList>
    </citation>
    <scope>NUCLEOTIDE SEQUENCE</scope>
</reference>
<evidence type="ECO:0000313" key="1">
    <source>
        <dbReference type="EMBL" id="CCA28220.1"/>
    </source>
</evidence>
<organism evidence="1">
    <name type="scientific">Albugo laibachii Nc14</name>
    <dbReference type="NCBI Taxonomy" id="890382"/>
    <lineage>
        <taxon>Eukaryota</taxon>
        <taxon>Sar</taxon>
        <taxon>Stramenopiles</taxon>
        <taxon>Oomycota</taxon>
        <taxon>Peronosporomycetes</taxon>
        <taxon>Albuginales</taxon>
        <taxon>Albuginaceae</taxon>
        <taxon>Albugo</taxon>
    </lineage>
</organism>
<proteinExistence type="predicted"/>
<reference evidence="1" key="2">
    <citation type="submission" date="2011-02" db="EMBL/GenBank/DDBJ databases">
        <authorList>
            <person name="MacLean D."/>
        </authorList>
    </citation>
    <scope>NUCLEOTIDE SEQUENCE</scope>
</reference>
<gene>
    <name evidence="1" type="primary">AlNc14C1576G12999</name>
    <name evidence="1" type="ORF">ALNC14_143640</name>
</gene>
<accession>F0X2S3</accession>
<sequence>MLLSLPQTHHLLPNVRSELVEKFQQSAKTDSLHSHTGGAIPHL</sequence>
<dbReference type="EMBL" id="FR825073">
    <property type="protein sequence ID" value="CCA28220.1"/>
    <property type="molecule type" value="Genomic_DNA"/>
</dbReference>